<feature type="region of interest" description="Disordered" evidence="4">
    <location>
        <begin position="1378"/>
        <end position="1452"/>
    </location>
</feature>
<dbReference type="InterPro" id="IPR028889">
    <property type="entry name" value="USP"/>
</dbReference>
<feature type="compositionally biased region" description="Acidic residues" evidence="4">
    <location>
        <begin position="2034"/>
        <end position="2046"/>
    </location>
</feature>
<evidence type="ECO:0000256" key="4">
    <source>
        <dbReference type="SAM" id="MobiDB-lite"/>
    </source>
</evidence>
<dbReference type="PROSITE" id="PS50235">
    <property type="entry name" value="USP_3"/>
    <property type="match status" value="1"/>
</dbReference>
<evidence type="ECO:0000313" key="7">
    <source>
        <dbReference type="Proteomes" id="UP000023152"/>
    </source>
</evidence>
<dbReference type="GO" id="GO:0016579">
    <property type="term" value="P:protein deubiquitination"/>
    <property type="evidence" value="ECO:0007669"/>
    <property type="project" value="InterPro"/>
</dbReference>
<feature type="region of interest" description="Disordered" evidence="4">
    <location>
        <begin position="2017"/>
        <end position="2046"/>
    </location>
</feature>
<organism evidence="6 7">
    <name type="scientific">Reticulomyxa filosa</name>
    <dbReference type="NCBI Taxonomy" id="46433"/>
    <lineage>
        <taxon>Eukaryota</taxon>
        <taxon>Sar</taxon>
        <taxon>Rhizaria</taxon>
        <taxon>Retaria</taxon>
        <taxon>Foraminifera</taxon>
        <taxon>Monothalamids</taxon>
        <taxon>Reticulomyxidae</taxon>
        <taxon>Reticulomyxa</taxon>
    </lineage>
</organism>
<sequence length="2046" mass="236099">MKDIPCFAVVEKLFGFLPNDRKRPEHFYNFCGLPGSDMKWHPETYGVGEMAMLHTKNKGIERIDPSGWWSQLNGNTKDKHKTNDTASSPRGEVPTVESPKKDTQALLSKQEWPTDTTGTDKLTGDSALIATITTPNNEETQQGPVLSQGTSEKSSDVKEMEKELELLKSQLTTLWEFEDETAYLEDFTFAGKNPASQSLSWFRLHNINYFGHIGGFDIILERISRSHCPISFNELVNILRPAAQLRDLINTKYFDEYISKAKVALVSYFNDLPDDIVKGLNRNVVDKALRNMHYMMDSVLTHGFCMLCAKKKKKRYDLEKILELKETIILHASFRQIRCPYAQKRIMGMTEIMQHIEVVIEKNEYAKGGKVCAYSHYPTMMQTNKQKNKGQPTPDKEAIFKNVWANPKWMQQWIEENGVLNYILDRTTTHLELVRRILPMYQLFHYNGDIDNKKHLDPLWKLTTGGTHEVHSFVYLFSIQHIVYEHVAQISKNLSFSQLKHLFRQIKKHRTLKLIPNLQAQWQLQSPNSKKKQHWFGLDMLWDFVQSSDLAANPNGLLFILCYFHSFLTNEKTKIYTFYTTSSKTTVDRLIPEKVAKEGLTLFLTLLKTDYAISQLNRYTEKLKSSKIVQNLILLQKLTQTYPATKRTWLGTNSTQHPETQGGVIESLEKEYAIIDHVLQDLSLYKATVVSAVQAARRETQQKIEVQTFRVSNSYYGYLDQLKIRLDFLLYLLTHSSLRLTRQQYKIIWDHLITGALCREEMDLCYIWLLRGSIPPHYSAYIISDKLRLYDVDDQKYLFENCICKLPTADLSETGYLLVVSFFCAMNKRNGSLLLKGTKRRIPTPEERELIRQVTHGKVASLSQGLNLSKKELPASPTQSARETLGQYVVSMDSDLSNEDGSTYLIDPDDHFIDPTIVSVVDYQHLEGRNFLWEVVLKARLSNVGNQATELLNALHYTFPVIMKPKEQFDIRQAYVRRCLIYLMQGLAIDKSDEGRIIVKRMVRLLKSFLECFLDEDETKNTIEIEIKPHKFFRLASYKINIRRNDTFGTLRKMIFDRLFQIHNGLVESDMVIRWNTQIITSNYDTSRLTQLDWSKGTTLDILRNEHSLVRNFPKSIMNQPISQGYIHPIESSYPQPPQHPKLVGFKNIAVLRPFNKEQAAFDQLFPLLKNAKVAPVVWEILELLPPSFSRVQSVLNLVVQGTLDPKQFIQLFDFKDPYRMLYYLQILSAIVSGEEYREEYFTGRGISHMEWVTRFVQQGGFGVLCELLFNEEMTSTSMPTQNDKVDLLSDDAKSSDVGRKIRASCLAFCVQIISMLLSMEPLFQSIIPHNNKSLVQGSILNSDQWNSAKDRLVKKALQVSDVILQWADIPPDELKATNETTQVADNNNNNDNDDDDDDEIKPQIAGEPPIRPMRGSLLSPGRRGSADPSKRLNPIAETSEQVKNRTESAPKALKDIKPSARVSLRQVDLRVNRAVSVLKVNRHDMGPAGANILVECMFILVGCIRTSPAYVDTLFKTKDLQKWLTKLLFNHHYPDTREQMCKALQLLSRVSLSEFVSRQTYVGFLIMNNEKKSIGQSTDIDPTDKRVGKDCIEFFQLFLHVFDHVCRTHKQVDQSVALQLKADAEEFMKVLQNYVSTETYTDPERADAFLVGTLSLLRLCSTHQLFNNDQAVTTLIQYVYKDCLFNVPQHNYPGCKCKAVKSRQMGFALLHSLTTFYPNTLESLQALIYADPIWYHVRPRDLKEVSWKYHPTDEERFPVRFVGLKNQGSTCYMNSLLQQLFVNENFKRDILEARLTGIEEQKVEHEDEETKELKKHGICPKDSVLYQTQLLFGHLSISQKKYYDTLPFCMSFKGFDGKPMPLGEQQDVNEFCNRLFDQLEHDLNRTNRKDAIKDNFGGYLVNQMISKDEKCTHSSEREEKFLTVSLTVKNKANLEESLDLYVQGDLLDGENKYLCGQCNEKILALKRVCFKTLPKYLLLHLSRFEFDFNTMARVKLNSRLEYPMELNMKKYTAEGLVEKEQHEREEKEKENAEAEAEAEAETEKK</sequence>
<dbReference type="GO" id="GO:0006508">
    <property type="term" value="P:proteolysis"/>
    <property type="evidence" value="ECO:0007669"/>
    <property type="project" value="UniProtKB-KW"/>
</dbReference>
<dbReference type="PROSITE" id="PS00972">
    <property type="entry name" value="USP_1"/>
    <property type="match status" value="1"/>
</dbReference>
<reference evidence="6 7" key="1">
    <citation type="journal article" date="2013" name="Curr. Biol.">
        <title>The Genome of the Foraminiferan Reticulomyxa filosa.</title>
        <authorList>
            <person name="Glockner G."/>
            <person name="Hulsmann N."/>
            <person name="Schleicher M."/>
            <person name="Noegel A.A."/>
            <person name="Eichinger L."/>
            <person name="Gallinger C."/>
            <person name="Pawlowski J."/>
            <person name="Sierra R."/>
            <person name="Euteneuer U."/>
            <person name="Pillet L."/>
            <person name="Moustafa A."/>
            <person name="Platzer M."/>
            <person name="Groth M."/>
            <person name="Szafranski K."/>
            <person name="Schliwa M."/>
        </authorList>
    </citation>
    <scope>NUCLEOTIDE SEQUENCE [LARGE SCALE GENOMIC DNA]</scope>
</reference>
<keyword evidence="3 6" id="KW-0378">Hydrolase</keyword>
<dbReference type="OrthoDB" id="289038at2759"/>
<feature type="compositionally biased region" description="Basic and acidic residues" evidence="4">
    <location>
        <begin position="1441"/>
        <end position="1452"/>
    </location>
</feature>
<dbReference type="GO" id="GO:0005829">
    <property type="term" value="C:cytosol"/>
    <property type="evidence" value="ECO:0007669"/>
    <property type="project" value="TreeGrafter"/>
</dbReference>
<feature type="domain" description="USP" evidence="5">
    <location>
        <begin position="1763"/>
        <end position="2046"/>
    </location>
</feature>
<dbReference type="GO" id="GO:0004843">
    <property type="term" value="F:cysteine-type deubiquitinase activity"/>
    <property type="evidence" value="ECO:0007669"/>
    <property type="project" value="InterPro"/>
</dbReference>
<dbReference type="Pfam" id="PF25010">
    <property type="entry name" value="ARM_UBP24_USP9X-Y"/>
    <property type="match status" value="1"/>
</dbReference>
<dbReference type="Proteomes" id="UP000023152">
    <property type="component" value="Unassembled WGS sequence"/>
</dbReference>
<proteinExistence type="predicted"/>
<keyword evidence="2" id="KW-0833">Ubl conjugation pathway</keyword>
<dbReference type="SUPFAM" id="SSF54001">
    <property type="entry name" value="Cysteine proteinases"/>
    <property type="match status" value="1"/>
</dbReference>
<dbReference type="InterPro" id="IPR018200">
    <property type="entry name" value="USP_CS"/>
</dbReference>
<dbReference type="EMBL" id="ASPP01000004">
    <property type="protein sequence ID" value="ETO37056.1"/>
    <property type="molecule type" value="Genomic_DNA"/>
</dbReference>
<dbReference type="Gene3D" id="3.90.70.10">
    <property type="entry name" value="Cysteine proteinases"/>
    <property type="match status" value="1"/>
</dbReference>
<name>X6PFQ3_RETFI</name>
<dbReference type="Pfam" id="PF00443">
    <property type="entry name" value="UCH"/>
    <property type="match status" value="1"/>
</dbReference>
<dbReference type="PANTHER" id="PTHR24006">
    <property type="entry name" value="UBIQUITIN CARBOXYL-TERMINAL HYDROLASE"/>
    <property type="match status" value="1"/>
</dbReference>
<dbReference type="PANTHER" id="PTHR24006:SF827">
    <property type="entry name" value="UBIQUITIN CARBOXYL-TERMINAL HYDROLASE 34"/>
    <property type="match status" value="1"/>
</dbReference>
<evidence type="ECO:0000256" key="2">
    <source>
        <dbReference type="ARBA" id="ARBA00022786"/>
    </source>
</evidence>
<keyword evidence="1" id="KW-0645">Protease</keyword>
<evidence type="ECO:0000259" key="5">
    <source>
        <dbReference type="PROSITE" id="PS50235"/>
    </source>
</evidence>
<dbReference type="GO" id="GO:0005634">
    <property type="term" value="C:nucleus"/>
    <property type="evidence" value="ECO:0007669"/>
    <property type="project" value="TreeGrafter"/>
</dbReference>
<dbReference type="InterPro" id="IPR038765">
    <property type="entry name" value="Papain-like_cys_pep_sf"/>
</dbReference>
<dbReference type="InterPro" id="IPR050164">
    <property type="entry name" value="Peptidase_C19"/>
</dbReference>
<feature type="region of interest" description="Disordered" evidence="4">
    <location>
        <begin position="65"/>
        <end position="106"/>
    </location>
</feature>
<evidence type="ECO:0000256" key="3">
    <source>
        <dbReference type="ARBA" id="ARBA00022801"/>
    </source>
</evidence>
<evidence type="ECO:0000313" key="6">
    <source>
        <dbReference type="EMBL" id="ETO37056.1"/>
    </source>
</evidence>
<dbReference type="InterPro" id="IPR001394">
    <property type="entry name" value="Peptidase_C19_UCH"/>
</dbReference>
<keyword evidence="7" id="KW-1185">Reference proteome</keyword>
<dbReference type="InterPro" id="IPR056850">
    <property type="entry name" value="ARM_UBP34_24_USP9X_Y"/>
</dbReference>
<gene>
    <name evidence="6" type="ORF">RFI_00006</name>
</gene>
<feature type="compositionally biased region" description="Basic and acidic residues" evidence="4">
    <location>
        <begin position="2017"/>
        <end position="2033"/>
    </location>
</feature>
<protein>
    <submittedName>
        <fullName evidence="6">Ubiquitin carboxyl-terminal hydrolase family protein</fullName>
    </submittedName>
</protein>
<evidence type="ECO:0000256" key="1">
    <source>
        <dbReference type="ARBA" id="ARBA00022670"/>
    </source>
</evidence>
<comment type="caution">
    <text evidence="6">The sequence shown here is derived from an EMBL/GenBank/DDBJ whole genome shotgun (WGS) entry which is preliminary data.</text>
</comment>
<accession>X6PFQ3</accession>